<dbReference type="InterPro" id="IPR014044">
    <property type="entry name" value="CAP_dom"/>
</dbReference>
<comment type="caution">
    <text evidence="2">The sequence shown here is derived from an EMBL/GenBank/DDBJ whole genome shotgun (WGS) entry which is preliminary data.</text>
</comment>
<dbReference type="SUPFAM" id="SSF55797">
    <property type="entry name" value="PR-1-like"/>
    <property type="match status" value="1"/>
</dbReference>
<dbReference type="PANTHER" id="PTHR10334">
    <property type="entry name" value="CYSTEINE-RICH SECRETORY PROTEIN-RELATED"/>
    <property type="match status" value="1"/>
</dbReference>
<sequence>MKMLLKIWVVVTTSLVMLFPMNLIAQNSPKDFLKAHNAARAEVGSKPLIWDKKLESFARKFLKKHVHDCLNDGATPVMLTKYAQNTIYNPIPITAAVAVAWFVKEKKYYDYQSNSCIGDPDSCYGYLQVVWSTTTFLGCASELCHHNKGILIRCHYVPHANFTSGSGERPYPYTIH</sequence>
<dbReference type="SMART" id="SM00198">
    <property type="entry name" value="SCP"/>
    <property type="match status" value="1"/>
</dbReference>
<dbReference type="EMBL" id="JASCZI010211743">
    <property type="protein sequence ID" value="MED6196366.1"/>
    <property type="molecule type" value="Genomic_DNA"/>
</dbReference>
<reference evidence="2 3" key="1">
    <citation type="journal article" date="2023" name="Plants (Basel)">
        <title>Bridging the Gap: Combining Genomics and Transcriptomics Approaches to Understand Stylosanthes scabra, an Orphan Legume from the Brazilian Caatinga.</title>
        <authorList>
            <person name="Ferreira-Neto J.R.C."/>
            <person name="da Silva M.D."/>
            <person name="Binneck E."/>
            <person name="de Melo N.F."/>
            <person name="da Silva R.H."/>
            <person name="de Melo A.L.T.M."/>
            <person name="Pandolfi V."/>
            <person name="Bustamante F.O."/>
            <person name="Brasileiro-Vidal A.C."/>
            <person name="Benko-Iseppon A.M."/>
        </authorList>
    </citation>
    <scope>NUCLEOTIDE SEQUENCE [LARGE SCALE GENOMIC DNA]</scope>
    <source>
        <tissue evidence="2">Leaves</tissue>
    </source>
</reference>
<accession>A0ABU6XEA7</accession>
<dbReference type="Proteomes" id="UP001341840">
    <property type="component" value="Unassembled WGS sequence"/>
</dbReference>
<dbReference type="PRINTS" id="PR00837">
    <property type="entry name" value="V5TPXLIKE"/>
</dbReference>
<proteinExistence type="predicted"/>
<keyword evidence="3" id="KW-1185">Reference proteome</keyword>
<dbReference type="InterPro" id="IPR035940">
    <property type="entry name" value="CAP_sf"/>
</dbReference>
<dbReference type="Pfam" id="PF00188">
    <property type="entry name" value="CAP"/>
    <property type="match status" value="1"/>
</dbReference>
<protein>
    <recommendedName>
        <fullName evidence="1">SCP domain-containing protein</fullName>
    </recommendedName>
</protein>
<evidence type="ECO:0000313" key="2">
    <source>
        <dbReference type="EMBL" id="MED6196366.1"/>
    </source>
</evidence>
<name>A0ABU6XEA7_9FABA</name>
<evidence type="ECO:0000313" key="3">
    <source>
        <dbReference type="Proteomes" id="UP001341840"/>
    </source>
</evidence>
<evidence type="ECO:0000259" key="1">
    <source>
        <dbReference type="SMART" id="SM00198"/>
    </source>
</evidence>
<gene>
    <name evidence="2" type="ORF">PIB30_046775</name>
</gene>
<dbReference type="Gene3D" id="3.40.33.10">
    <property type="entry name" value="CAP"/>
    <property type="match status" value="1"/>
</dbReference>
<feature type="domain" description="SCP" evidence="1">
    <location>
        <begin position="27"/>
        <end position="164"/>
    </location>
</feature>
<organism evidence="2 3">
    <name type="scientific">Stylosanthes scabra</name>
    <dbReference type="NCBI Taxonomy" id="79078"/>
    <lineage>
        <taxon>Eukaryota</taxon>
        <taxon>Viridiplantae</taxon>
        <taxon>Streptophyta</taxon>
        <taxon>Embryophyta</taxon>
        <taxon>Tracheophyta</taxon>
        <taxon>Spermatophyta</taxon>
        <taxon>Magnoliopsida</taxon>
        <taxon>eudicotyledons</taxon>
        <taxon>Gunneridae</taxon>
        <taxon>Pentapetalae</taxon>
        <taxon>rosids</taxon>
        <taxon>fabids</taxon>
        <taxon>Fabales</taxon>
        <taxon>Fabaceae</taxon>
        <taxon>Papilionoideae</taxon>
        <taxon>50 kb inversion clade</taxon>
        <taxon>dalbergioids sensu lato</taxon>
        <taxon>Dalbergieae</taxon>
        <taxon>Pterocarpus clade</taxon>
        <taxon>Stylosanthes</taxon>
    </lineage>
</organism>
<dbReference type="InterPro" id="IPR001283">
    <property type="entry name" value="CRISP-related"/>
</dbReference>